<dbReference type="InterPro" id="IPR000297">
    <property type="entry name" value="PPIase_PpiC"/>
</dbReference>
<feature type="domain" description="PpiC" evidence="9">
    <location>
        <begin position="245"/>
        <end position="364"/>
    </location>
</feature>
<dbReference type="GO" id="GO:0005886">
    <property type="term" value="C:plasma membrane"/>
    <property type="evidence" value="ECO:0007669"/>
    <property type="project" value="UniProtKB-SubCell"/>
</dbReference>
<dbReference type="SUPFAM" id="SSF54534">
    <property type="entry name" value="FKBP-like"/>
    <property type="match status" value="1"/>
</dbReference>
<reference evidence="10 11" key="1">
    <citation type="submission" date="2015-09" db="EMBL/GenBank/DDBJ databases">
        <authorList>
            <consortium name="Swine Surveillance"/>
        </authorList>
    </citation>
    <scope>NUCLEOTIDE SEQUENCE [LARGE SCALE GENOMIC DNA]</scope>
    <source>
        <strain evidence="10 11">CECT 8399</strain>
    </source>
</reference>
<keyword evidence="2" id="KW-1003">Cell membrane</keyword>
<organism evidence="10 11">
    <name type="scientific">Leisingera aquaemixtae</name>
    <dbReference type="NCBI Taxonomy" id="1396826"/>
    <lineage>
        <taxon>Bacteria</taxon>
        <taxon>Pseudomonadati</taxon>
        <taxon>Pseudomonadota</taxon>
        <taxon>Alphaproteobacteria</taxon>
        <taxon>Rhodobacterales</taxon>
        <taxon>Roseobacteraceae</taxon>
        <taxon>Leisingera</taxon>
    </lineage>
</organism>
<keyword evidence="3 8" id="KW-0812">Transmembrane</keyword>
<dbReference type="SUPFAM" id="SSF109998">
    <property type="entry name" value="Triger factor/SurA peptide-binding domain-like"/>
    <property type="match status" value="1"/>
</dbReference>
<evidence type="ECO:0000256" key="5">
    <source>
        <dbReference type="ARBA" id="ARBA00023136"/>
    </source>
</evidence>
<dbReference type="AlphaFoldDB" id="A0A0P1HRG9"/>
<dbReference type="RefSeq" id="WP_058286954.1">
    <property type="nucleotide sequence ID" value="NZ_CYSR01000030.1"/>
</dbReference>
<keyword evidence="4 8" id="KW-1133">Transmembrane helix</keyword>
<evidence type="ECO:0000256" key="6">
    <source>
        <dbReference type="ARBA" id="ARBA00023186"/>
    </source>
</evidence>
<evidence type="ECO:0000256" key="7">
    <source>
        <dbReference type="ARBA" id="ARBA00038408"/>
    </source>
</evidence>
<protein>
    <submittedName>
        <fullName evidence="10">Peptidyl-prolyl cis-trans isomerase D</fullName>
        <ecNumber evidence="10">5.2.1.8</ecNumber>
    </submittedName>
</protein>
<evidence type="ECO:0000256" key="1">
    <source>
        <dbReference type="ARBA" id="ARBA00004401"/>
    </source>
</evidence>
<keyword evidence="6" id="KW-0143">Chaperone</keyword>
<gene>
    <name evidence="10" type="primary">ppiD</name>
    <name evidence="10" type="ORF">PHA8399_03056</name>
</gene>
<dbReference type="GO" id="GO:0003755">
    <property type="term" value="F:peptidyl-prolyl cis-trans isomerase activity"/>
    <property type="evidence" value="ECO:0007669"/>
    <property type="project" value="UniProtKB-EC"/>
</dbReference>
<feature type="transmembrane region" description="Helical" evidence="8">
    <location>
        <begin position="12"/>
        <end position="32"/>
    </location>
</feature>
<dbReference type="InterPro" id="IPR027304">
    <property type="entry name" value="Trigger_fact/SurA_dom_sf"/>
</dbReference>
<proteinExistence type="inferred from homology"/>
<comment type="subcellular location">
    <subcellularLocation>
        <location evidence="1">Cell membrane</location>
        <topology evidence="1">Single-pass type II membrane protein</topology>
    </subcellularLocation>
</comment>
<dbReference type="EMBL" id="CYSR01000030">
    <property type="protein sequence ID" value="CUI00916.1"/>
    <property type="molecule type" value="Genomic_DNA"/>
</dbReference>
<keyword evidence="5 8" id="KW-0472">Membrane</keyword>
<dbReference type="EC" id="5.2.1.8" evidence="10"/>
<comment type="similarity">
    <text evidence="7">Belongs to the PpiD chaperone family.</text>
</comment>
<dbReference type="Proteomes" id="UP000051326">
    <property type="component" value="Unassembled WGS sequence"/>
</dbReference>
<evidence type="ECO:0000259" key="9">
    <source>
        <dbReference type="Pfam" id="PF13145"/>
    </source>
</evidence>
<sequence>MAAGMKKLSKTFVWILMGMLIVGLAGFGAVNFTSSSSSVAQVGDEEVSIGNYVRELQREQRALQAQTGQAVTMAQMSAFGMDRMVLGRLISLAALDHESRQLGLSIGDDNLIEELSAIDAFKNVSGDFDREAYRFALRNAGLTEKEFEDDLRREAARTLVQNAVLSGSKMPATLTETLTSFIGARRSFSYVQLNAADLALTAEAPSDEDLKTFYEANQDQFMLPETKVITYAALRPSTLLDEIEVDEAQLQRLFEDRADQYQVPERRLVERLVFASEDAAASAKAQLETGGATFESLVEARGLTLQDADMGDVTMGDLGAAGTEVFAAQVGDVAGPLPSDLGPALYRVNGRLEAQITTFEDAKPDLIEELASDRARRLVETQAEDIDDMLAGGATLEELATESGLELAQINWTADTSDGIAAYEGFRTAAAAVTAEDFPEAGFLEDGSLFALRLDDVLPERPEPFADAKDKVLAAWQADRLAKALKDQGEAMLAQAEQAGSFAEGTDVKSETGLTRTAYIDTVPEALVSRVFTMEVGDFRLVQDAESAVVVRLDAILPPEQSDDMTLLTQALQAQLDQSLAEELFEAYVQDVQARAEPRVDQQALNAAQANFQ</sequence>
<dbReference type="InterPro" id="IPR052029">
    <property type="entry name" value="PpiD_chaperone"/>
</dbReference>
<dbReference type="Gene3D" id="1.10.4030.10">
    <property type="entry name" value="Porin chaperone SurA, peptide-binding domain"/>
    <property type="match status" value="1"/>
</dbReference>
<name>A0A0P1HRG9_9RHOB</name>
<dbReference type="STRING" id="1396826.PHA8399_03056"/>
<evidence type="ECO:0000256" key="3">
    <source>
        <dbReference type="ARBA" id="ARBA00022692"/>
    </source>
</evidence>
<dbReference type="Pfam" id="PF13624">
    <property type="entry name" value="SurA_N_3"/>
    <property type="match status" value="1"/>
</dbReference>
<evidence type="ECO:0000256" key="4">
    <source>
        <dbReference type="ARBA" id="ARBA00022989"/>
    </source>
</evidence>
<evidence type="ECO:0000256" key="8">
    <source>
        <dbReference type="SAM" id="Phobius"/>
    </source>
</evidence>
<evidence type="ECO:0000313" key="11">
    <source>
        <dbReference type="Proteomes" id="UP000051326"/>
    </source>
</evidence>
<keyword evidence="10" id="KW-0413">Isomerase</keyword>
<evidence type="ECO:0000256" key="2">
    <source>
        <dbReference type="ARBA" id="ARBA00022475"/>
    </source>
</evidence>
<evidence type="ECO:0000313" key="10">
    <source>
        <dbReference type="EMBL" id="CUI00916.1"/>
    </source>
</evidence>
<accession>A0A0P1HRG9</accession>
<dbReference type="PANTHER" id="PTHR47529:SF1">
    <property type="entry name" value="PERIPLASMIC CHAPERONE PPID"/>
    <property type="match status" value="1"/>
</dbReference>
<dbReference type="PANTHER" id="PTHR47529">
    <property type="entry name" value="PEPTIDYL-PROLYL CIS-TRANS ISOMERASE D"/>
    <property type="match status" value="1"/>
</dbReference>
<dbReference type="Pfam" id="PF13145">
    <property type="entry name" value="Rotamase_2"/>
    <property type="match status" value="1"/>
</dbReference>